<dbReference type="InterPro" id="IPR001660">
    <property type="entry name" value="SAM"/>
</dbReference>
<dbReference type="InterPro" id="IPR001611">
    <property type="entry name" value="Leu-rich_rpt"/>
</dbReference>
<dbReference type="OrthoDB" id="313431at2759"/>
<dbReference type="Gene3D" id="3.80.10.10">
    <property type="entry name" value="Ribonuclease Inhibitor"/>
    <property type="match status" value="2"/>
</dbReference>
<dbReference type="AlphaFoldDB" id="A0A0G4GMA6"/>
<dbReference type="InParanoid" id="A0A0G4GMA6"/>
<dbReference type="PANTHER" id="PTHR46652:SF3">
    <property type="entry name" value="LEUCINE-RICH REPEAT-CONTAINING PROTEIN 9"/>
    <property type="match status" value="1"/>
</dbReference>
<feature type="region of interest" description="Disordered" evidence="3">
    <location>
        <begin position="67"/>
        <end position="113"/>
    </location>
</feature>
<dbReference type="InterPro" id="IPR050836">
    <property type="entry name" value="SDS22/Internalin_LRR"/>
</dbReference>
<keyword evidence="6" id="KW-1185">Reference proteome</keyword>
<feature type="region of interest" description="Disordered" evidence="3">
    <location>
        <begin position="384"/>
        <end position="432"/>
    </location>
</feature>
<protein>
    <recommendedName>
        <fullName evidence="4">SAM domain-containing protein</fullName>
    </recommendedName>
</protein>
<gene>
    <name evidence="5" type="ORF">Vbra_10104</name>
</gene>
<proteinExistence type="predicted"/>
<feature type="domain" description="SAM" evidence="4">
    <location>
        <begin position="13"/>
        <end position="63"/>
    </location>
</feature>
<dbReference type="Proteomes" id="UP000041254">
    <property type="component" value="Unassembled WGS sequence"/>
</dbReference>
<dbReference type="Pfam" id="PF07647">
    <property type="entry name" value="SAM_2"/>
    <property type="match status" value="1"/>
</dbReference>
<evidence type="ECO:0000256" key="2">
    <source>
        <dbReference type="ARBA" id="ARBA00022737"/>
    </source>
</evidence>
<dbReference type="PROSITE" id="PS51450">
    <property type="entry name" value="LRR"/>
    <property type="match status" value="4"/>
</dbReference>
<dbReference type="InterPro" id="IPR013761">
    <property type="entry name" value="SAM/pointed_sf"/>
</dbReference>
<keyword evidence="2" id="KW-0677">Repeat</keyword>
<evidence type="ECO:0000259" key="4">
    <source>
        <dbReference type="Pfam" id="PF07647"/>
    </source>
</evidence>
<evidence type="ECO:0000256" key="1">
    <source>
        <dbReference type="ARBA" id="ARBA00022614"/>
    </source>
</evidence>
<dbReference type="EMBL" id="CDMY01000718">
    <property type="protein sequence ID" value="CEM31328.1"/>
    <property type="molecule type" value="Genomic_DNA"/>
</dbReference>
<dbReference type="InterPro" id="IPR032675">
    <property type="entry name" value="LRR_dom_sf"/>
</dbReference>
<evidence type="ECO:0000313" key="6">
    <source>
        <dbReference type="Proteomes" id="UP000041254"/>
    </source>
</evidence>
<dbReference type="Gene3D" id="1.10.150.50">
    <property type="entry name" value="Transcription Factor, Ets-1"/>
    <property type="match status" value="1"/>
</dbReference>
<organism evidence="5 6">
    <name type="scientific">Vitrella brassicaformis (strain CCMP3155)</name>
    <dbReference type="NCBI Taxonomy" id="1169540"/>
    <lineage>
        <taxon>Eukaryota</taxon>
        <taxon>Sar</taxon>
        <taxon>Alveolata</taxon>
        <taxon>Colpodellida</taxon>
        <taxon>Vitrellaceae</taxon>
        <taxon>Vitrella</taxon>
    </lineage>
</organism>
<dbReference type="SUPFAM" id="SSF52058">
    <property type="entry name" value="L domain-like"/>
    <property type="match status" value="1"/>
</dbReference>
<dbReference type="SUPFAM" id="SSF47769">
    <property type="entry name" value="SAM/Pointed domain"/>
    <property type="match status" value="1"/>
</dbReference>
<dbReference type="VEuPathDB" id="CryptoDB:Vbra_10104"/>
<reference evidence="5 6" key="1">
    <citation type="submission" date="2014-11" db="EMBL/GenBank/DDBJ databases">
        <authorList>
            <person name="Zhu J."/>
            <person name="Qi W."/>
            <person name="Song R."/>
        </authorList>
    </citation>
    <scope>NUCLEOTIDE SEQUENCE [LARGE SCALE GENOMIC DNA]</scope>
</reference>
<name>A0A0G4GMA6_VITBC</name>
<evidence type="ECO:0000313" key="5">
    <source>
        <dbReference type="EMBL" id="CEM31328.1"/>
    </source>
</evidence>
<dbReference type="STRING" id="1169540.A0A0G4GMA6"/>
<feature type="compositionally biased region" description="Low complexity" evidence="3">
    <location>
        <begin position="392"/>
        <end position="416"/>
    </location>
</feature>
<dbReference type="PANTHER" id="PTHR46652">
    <property type="entry name" value="LEUCINE-RICH REPEAT AND IQ DOMAIN-CONTAINING PROTEIN 1-RELATED"/>
    <property type="match status" value="1"/>
</dbReference>
<dbReference type="CDD" id="cd21340">
    <property type="entry name" value="PPP1R42"/>
    <property type="match status" value="1"/>
</dbReference>
<keyword evidence="1" id="KW-0433">Leucine-rich repeat</keyword>
<accession>A0A0G4GMA6</accession>
<evidence type="ECO:0000256" key="3">
    <source>
        <dbReference type="SAM" id="MobiDB-lite"/>
    </source>
</evidence>
<sequence length="456" mass="51546">MAVVEDSSADVLLRRLGLERFCNAFEAAFLTNWDVLCEVTHDDLLAIGMQDKNERDILLHAIHSHLQPTQRDDHEDETVSLEPRKTTAETITSETGLPDGQETYRSHGPSQPISLDLLCRSGVSGQTRRKGESRRTYAGRLTHLKLEERHIAKIEHFDILCRQLQVLYLYSNAVTKIQHLPETLTHLYLQNNRIRRMEGLDRLGMLRKLYLSENCIERVEGLQGCQSLEELYIQEQRISAPLSFCPKSIRTVAASLHTLDASSNHLDALEPLVQLQCLEHLLASGNQLASLPDVLSLFHSVPSLTHVDLSGNPVTSQHKYRDRVILAAAETDGGLEVLDGRRVTAHEREFLTRWRAVQKGETKHRLRQMMGEQRKVRTRTNLKLPPLSHAPTTTSSSLFSPSTPHTTFTRRTGFAATRRDETQGSAGVKARAVRRSAPEWPWKDGMLEIPFIDTST</sequence>
<dbReference type="SMART" id="SM00365">
    <property type="entry name" value="LRR_SD22"/>
    <property type="match status" value="4"/>
</dbReference>
<dbReference type="CDD" id="cd09487">
    <property type="entry name" value="SAM_superfamily"/>
    <property type="match status" value="1"/>
</dbReference>